<evidence type="ECO:0000313" key="3">
    <source>
        <dbReference type="Proteomes" id="UP000053732"/>
    </source>
</evidence>
<sequence>MRVDRLKCWSSVHEGGPMKDPPYMGKKRRYDASSGSRNDLQSHKYIAGTGGVAEKADFETTA</sequence>
<proteinExistence type="predicted"/>
<name>A0A0G4PJJ0_PENC3</name>
<evidence type="ECO:0000313" key="2">
    <source>
        <dbReference type="EMBL" id="CRL26326.1"/>
    </source>
</evidence>
<organism evidence="2 3">
    <name type="scientific">Penicillium camemberti (strain FM 013)</name>
    <dbReference type="NCBI Taxonomy" id="1429867"/>
    <lineage>
        <taxon>Eukaryota</taxon>
        <taxon>Fungi</taxon>
        <taxon>Dikarya</taxon>
        <taxon>Ascomycota</taxon>
        <taxon>Pezizomycotina</taxon>
        <taxon>Eurotiomycetes</taxon>
        <taxon>Eurotiomycetidae</taxon>
        <taxon>Eurotiales</taxon>
        <taxon>Aspergillaceae</taxon>
        <taxon>Penicillium</taxon>
    </lineage>
</organism>
<dbReference type="Proteomes" id="UP000053732">
    <property type="component" value="Unassembled WGS sequence"/>
</dbReference>
<feature type="region of interest" description="Disordered" evidence="1">
    <location>
        <begin position="10"/>
        <end position="46"/>
    </location>
</feature>
<dbReference type="AlphaFoldDB" id="A0A0G4PJJ0"/>
<protein>
    <submittedName>
        <fullName evidence="2">Str. FM013</fullName>
    </submittedName>
</protein>
<keyword evidence="3" id="KW-1185">Reference proteome</keyword>
<evidence type="ECO:0000256" key="1">
    <source>
        <dbReference type="SAM" id="MobiDB-lite"/>
    </source>
</evidence>
<gene>
    <name evidence="2" type="ORF">PCAMFM013_S018g000019</name>
</gene>
<accession>A0A0G4PJJ0</accession>
<dbReference type="EMBL" id="HG793151">
    <property type="protein sequence ID" value="CRL26326.1"/>
    <property type="molecule type" value="Genomic_DNA"/>
</dbReference>
<reference evidence="2 3" key="1">
    <citation type="journal article" date="2014" name="Nat. Commun.">
        <title>Multiple recent horizontal transfers of a large genomic region in cheese making fungi.</title>
        <authorList>
            <person name="Cheeseman K."/>
            <person name="Ropars J."/>
            <person name="Renault P."/>
            <person name="Dupont J."/>
            <person name="Gouzy J."/>
            <person name="Branca A."/>
            <person name="Abraham A.L."/>
            <person name="Ceppi M."/>
            <person name="Conseiller E."/>
            <person name="Debuchy R."/>
            <person name="Malagnac F."/>
            <person name="Goarin A."/>
            <person name="Silar P."/>
            <person name="Lacoste S."/>
            <person name="Sallet E."/>
            <person name="Bensimon A."/>
            <person name="Giraud T."/>
            <person name="Brygoo Y."/>
        </authorList>
    </citation>
    <scope>NUCLEOTIDE SEQUENCE [LARGE SCALE GENOMIC DNA]</scope>
    <source>
        <strain evidence="3">FM 013</strain>
    </source>
</reference>